<dbReference type="CDD" id="cd07153">
    <property type="entry name" value="Fur_like"/>
    <property type="match status" value="1"/>
</dbReference>
<accession>A0ABU4RJL6</accession>
<dbReference type="RefSeq" id="WP_319843141.1">
    <property type="nucleotide sequence ID" value="NZ_JAXAFJ010000001.1"/>
</dbReference>
<keyword evidence="1" id="KW-0479">Metal-binding</keyword>
<dbReference type="NCBIfam" id="NF045677">
    <property type="entry name" value="FeRespRegIrr"/>
    <property type="match status" value="1"/>
</dbReference>
<evidence type="ECO:0000313" key="2">
    <source>
        <dbReference type="EMBL" id="MDX6805037.1"/>
    </source>
</evidence>
<keyword evidence="1" id="KW-0804">Transcription</keyword>
<comment type="similarity">
    <text evidence="1">Belongs to the Fur family.</text>
</comment>
<evidence type="ECO:0000256" key="1">
    <source>
        <dbReference type="RuleBase" id="RU364037"/>
    </source>
</evidence>
<keyword evidence="1" id="KW-0963">Cytoplasm</keyword>
<gene>
    <name evidence="1" type="primary">fur</name>
    <name evidence="2" type="ORF">SCD90_03070</name>
</gene>
<dbReference type="Pfam" id="PF01475">
    <property type="entry name" value="FUR"/>
    <property type="match status" value="1"/>
</dbReference>
<sequence length="164" mass="17861">MADDTALGGTTASSTRPLDCGLRPSACVARDVGALLRGVSLRPTRQRIALGRLLYAKGDRHVTAEILHEEAMRARVPVSLATVYNTLHQFTEAGLLREVAVDGAKTYFDTNVSDHHHFLVEGENQLMDIPGAHITLDGLPEAPEGMEIARVDVVVRLRRKGRNS</sequence>
<dbReference type="PANTHER" id="PTHR33202">
    <property type="entry name" value="ZINC UPTAKE REGULATION PROTEIN"/>
    <property type="match status" value="1"/>
</dbReference>
<dbReference type="InterPro" id="IPR036390">
    <property type="entry name" value="WH_DNA-bd_sf"/>
</dbReference>
<reference evidence="2 3" key="1">
    <citation type="submission" date="2023-11" db="EMBL/GenBank/DDBJ databases">
        <authorList>
            <person name="Bao R."/>
        </authorList>
    </citation>
    <scope>NUCLEOTIDE SEQUENCE [LARGE SCALE GENOMIC DNA]</scope>
    <source>
        <strain evidence="2 3">PJ23</strain>
    </source>
</reference>
<dbReference type="InterPro" id="IPR036388">
    <property type="entry name" value="WH-like_DNA-bd_sf"/>
</dbReference>
<dbReference type="Proteomes" id="UP001274321">
    <property type="component" value="Unassembled WGS sequence"/>
</dbReference>
<dbReference type="InterPro" id="IPR002481">
    <property type="entry name" value="FUR"/>
</dbReference>
<comment type="caution">
    <text evidence="2">The sequence shown here is derived from an EMBL/GenBank/DDBJ whole genome shotgun (WGS) entry which is preliminary data.</text>
</comment>
<keyword evidence="1" id="KW-0678">Repressor</keyword>
<comment type="subunit">
    <text evidence="1">Homodimer.</text>
</comment>
<proteinExistence type="inferred from homology"/>
<keyword evidence="1" id="KW-0408">Iron</keyword>
<dbReference type="EMBL" id="JAXAFJ010000001">
    <property type="protein sequence ID" value="MDX6805037.1"/>
    <property type="molecule type" value="Genomic_DNA"/>
</dbReference>
<comment type="subcellular location">
    <subcellularLocation>
        <location evidence="1">Cytoplasm</location>
    </subcellularLocation>
</comment>
<dbReference type="SUPFAM" id="SSF46785">
    <property type="entry name" value="Winged helix' DNA-binding domain"/>
    <property type="match status" value="1"/>
</dbReference>
<protein>
    <recommendedName>
        <fullName evidence="1">Ferric uptake regulation protein</fullName>
    </recommendedName>
</protein>
<dbReference type="PANTHER" id="PTHR33202:SF7">
    <property type="entry name" value="FERRIC UPTAKE REGULATION PROTEIN"/>
    <property type="match status" value="1"/>
</dbReference>
<keyword evidence="1" id="KW-0238">DNA-binding</keyword>
<evidence type="ECO:0000313" key="3">
    <source>
        <dbReference type="Proteomes" id="UP001274321"/>
    </source>
</evidence>
<keyword evidence="1" id="KW-0805">Transcription regulation</keyword>
<name>A0ABU4RJL6_9HYPH</name>
<organism evidence="2 3">
    <name type="scientific">Terrihabitans rhizophilus</name>
    <dbReference type="NCBI Taxonomy" id="3092662"/>
    <lineage>
        <taxon>Bacteria</taxon>
        <taxon>Pseudomonadati</taxon>
        <taxon>Pseudomonadota</taxon>
        <taxon>Alphaproteobacteria</taxon>
        <taxon>Hyphomicrobiales</taxon>
        <taxon>Terrihabitans</taxon>
    </lineage>
</organism>
<keyword evidence="1" id="KW-0862">Zinc</keyword>
<keyword evidence="3" id="KW-1185">Reference proteome</keyword>
<dbReference type="NCBIfam" id="NF045678">
    <property type="entry name" value="TransRegIrrA"/>
    <property type="match status" value="1"/>
</dbReference>
<dbReference type="Gene3D" id="1.10.10.10">
    <property type="entry name" value="Winged helix-like DNA-binding domain superfamily/Winged helix DNA-binding domain"/>
    <property type="match status" value="1"/>
</dbReference>